<feature type="compositionally biased region" description="Polar residues" evidence="1">
    <location>
        <begin position="1"/>
        <end position="11"/>
    </location>
</feature>
<feature type="compositionally biased region" description="Polar residues" evidence="1">
    <location>
        <begin position="19"/>
        <end position="34"/>
    </location>
</feature>
<sequence length="127" mass="13359">MTDSEMQQPTETIPMFPTDSENGPPSQQAQSLDPRNSLDDYNRTMLEYTQRQMSSFVDLDDTNGAGLSGTSSRSSHSSGNSGRSGASNNGSILARQANGPPPTSASAAAARRGSQQSRTPSEPKAGH</sequence>
<organism evidence="2 3">
    <name type="scientific">Penicillium capsulatum</name>
    <dbReference type="NCBI Taxonomy" id="69766"/>
    <lineage>
        <taxon>Eukaryota</taxon>
        <taxon>Fungi</taxon>
        <taxon>Dikarya</taxon>
        <taxon>Ascomycota</taxon>
        <taxon>Pezizomycotina</taxon>
        <taxon>Eurotiomycetes</taxon>
        <taxon>Eurotiomycetidae</taxon>
        <taxon>Eurotiales</taxon>
        <taxon>Aspergillaceae</taxon>
        <taxon>Penicillium</taxon>
    </lineage>
</organism>
<accession>A0A9W9M091</accession>
<reference evidence="2" key="2">
    <citation type="journal article" date="2023" name="IMA Fungus">
        <title>Comparative genomic study of the Penicillium genus elucidates a diverse pangenome and 15 lateral gene transfer events.</title>
        <authorList>
            <person name="Petersen C."/>
            <person name="Sorensen T."/>
            <person name="Nielsen M.R."/>
            <person name="Sondergaard T.E."/>
            <person name="Sorensen J.L."/>
            <person name="Fitzpatrick D.A."/>
            <person name="Frisvad J.C."/>
            <person name="Nielsen K.L."/>
        </authorList>
    </citation>
    <scope>NUCLEOTIDE SEQUENCE</scope>
    <source>
        <strain evidence="2">IBT 21917</strain>
    </source>
</reference>
<dbReference type="EMBL" id="JAPQKO010000001">
    <property type="protein sequence ID" value="KAJ5182977.1"/>
    <property type="molecule type" value="Genomic_DNA"/>
</dbReference>
<evidence type="ECO:0000313" key="2">
    <source>
        <dbReference type="EMBL" id="KAJ5182977.1"/>
    </source>
</evidence>
<evidence type="ECO:0000313" key="3">
    <source>
        <dbReference type="Proteomes" id="UP001146351"/>
    </source>
</evidence>
<proteinExistence type="predicted"/>
<dbReference type="OrthoDB" id="4498167at2759"/>
<protein>
    <submittedName>
        <fullName evidence="2">Uncharacterized protein</fullName>
    </submittedName>
</protein>
<feature type="compositionally biased region" description="Low complexity" evidence="1">
    <location>
        <begin position="104"/>
        <end position="119"/>
    </location>
</feature>
<feature type="compositionally biased region" description="Low complexity" evidence="1">
    <location>
        <begin position="64"/>
        <end position="91"/>
    </location>
</feature>
<feature type="region of interest" description="Disordered" evidence="1">
    <location>
        <begin position="1"/>
        <end position="127"/>
    </location>
</feature>
<comment type="caution">
    <text evidence="2">The sequence shown here is derived from an EMBL/GenBank/DDBJ whole genome shotgun (WGS) entry which is preliminary data.</text>
</comment>
<name>A0A9W9M091_9EURO</name>
<dbReference type="AlphaFoldDB" id="A0A9W9M091"/>
<keyword evidence="3" id="KW-1185">Reference proteome</keyword>
<evidence type="ECO:0000256" key="1">
    <source>
        <dbReference type="SAM" id="MobiDB-lite"/>
    </source>
</evidence>
<gene>
    <name evidence="2" type="ORF">N7492_000593</name>
</gene>
<reference evidence="2" key="1">
    <citation type="submission" date="2022-11" db="EMBL/GenBank/DDBJ databases">
        <authorList>
            <person name="Petersen C."/>
        </authorList>
    </citation>
    <scope>NUCLEOTIDE SEQUENCE</scope>
    <source>
        <strain evidence="2">IBT 21917</strain>
    </source>
</reference>
<dbReference type="Proteomes" id="UP001146351">
    <property type="component" value="Unassembled WGS sequence"/>
</dbReference>